<keyword evidence="4" id="KW-1185">Reference proteome</keyword>
<feature type="domain" description="Integrase catalytic" evidence="2">
    <location>
        <begin position="8"/>
        <end position="48"/>
    </location>
</feature>
<evidence type="ECO:0000259" key="2">
    <source>
        <dbReference type="Pfam" id="PF13333"/>
    </source>
</evidence>
<evidence type="ECO:0000256" key="1">
    <source>
        <dbReference type="SAM" id="MobiDB-lite"/>
    </source>
</evidence>
<dbReference type="InterPro" id="IPR001584">
    <property type="entry name" value="Integrase_cat-core"/>
</dbReference>
<protein>
    <submittedName>
        <fullName evidence="3">IS3 family transposase</fullName>
    </submittedName>
</protein>
<accession>A0ABR9DRG1</accession>
<dbReference type="Proteomes" id="UP000642107">
    <property type="component" value="Unassembled WGS sequence"/>
</dbReference>
<feature type="region of interest" description="Disordered" evidence="1">
    <location>
        <begin position="86"/>
        <end position="126"/>
    </location>
</feature>
<evidence type="ECO:0000313" key="3">
    <source>
        <dbReference type="EMBL" id="MBD9699549.1"/>
    </source>
</evidence>
<dbReference type="Pfam" id="PF13333">
    <property type="entry name" value="rve_2"/>
    <property type="match status" value="1"/>
</dbReference>
<dbReference type="EMBL" id="JACZDF010000004">
    <property type="protein sequence ID" value="MBD9699549.1"/>
    <property type="molecule type" value="Genomic_DNA"/>
</dbReference>
<reference evidence="3 4" key="1">
    <citation type="submission" date="2020-09" db="EMBL/GenBank/DDBJ databases">
        <title>Flavimobilis rhizosphaerae sp. nov., isolated from rhizosphere soil of Spartina alterniflora.</title>
        <authorList>
            <person name="Hanqin C."/>
        </authorList>
    </citation>
    <scope>NUCLEOTIDE SEQUENCE [LARGE SCALE GENOMIC DNA]</scope>
    <source>
        <strain evidence="3 4">GY 10621</strain>
    </source>
</reference>
<gene>
    <name evidence="3" type="ORF">IGS67_08615</name>
</gene>
<feature type="compositionally biased region" description="Basic and acidic residues" evidence="1">
    <location>
        <begin position="100"/>
        <end position="113"/>
    </location>
</feature>
<name>A0ABR9DRG1_9MICO</name>
<evidence type="ECO:0000313" key="4">
    <source>
        <dbReference type="Proteomes" id="UP000642107"/>
    </source>
</evidence>
<comment type="caution">
    <text evidence="3">The sequence shown here is derived from an EMBL/GenBank/DDBJ whole genome shotgun (WGS) entry which is preliminary data.</text>
</comment>
<organism evidence="3 4">
    <name type="scientific">Flavimobilis rhizosphaerae</name>
    <dbReference type="NCBI Taxonomy" id="2775421"/>
    <lineage>
        <taxon>Bacteria</taxon>
        <taxon>Bacillati</taxon>
        <taxon>Actinomycetota</taxon>
        <taxon>Actinomycetes</taxon>
        <taxon>Micrococcales</taxon>
        <taxon>Jonesiaceae</taxon>
        <taxon>Flavimobilis</taxon>
    </lineage>
</organism>
<proteinExistence type="predicted"/>
<sequence>MQVEPLNRRCWRTRLELANAIFEYLEILYNRLRQHSTIGWLTPVEFENAAAITVAWVPVFRTHRSRDTPRASTTPGAVHLLVMRGAPHPNRTYGGTTRARMAEARSPTCDRTRGLGVRARRPDRGS</sequence>